<proteinExistence type="predicted"/>
<keyword evidence="2" id="KW-1185">Reference proteome</keyword>
<comment type="caution">
    <text evidence="1">The sequence shown here is derived from an EMBL/GenBank/DDBJ whole genome shotgun (WGS) entry which is preliminary data.</text>
</comment>
<gene>
    <name evidence="1" type="ORF">QBC35DRAFT_479004</name>
</gene>
<accession>A0AAN7ADZ6</accession>
<evidence type="ECO:0000313" key="2">
    <source>
        <dbReference type="Proteomes" id="UP001302126"/>
    </source>
</evidence>
<sequence length="104" mass="11461">MLMMSVALVFAQLLMEFFPDLSRSLGLKDAAQDAFASKFCGCGCGICWFTFIQTSQSFNTNVSTRYSMPTFGCKESVHLIFSSLGSQNLQDKVVSGRLLVVRVV</sequence>
<name>A0AAN7ADZ6_9PEZI</name>
<evidence type="ECO:0000313" key="1">
    <source>
        <dbReference type="EMBL" id="KAK4182515.1"/>
    </source>
</evidence>
<reference evidence="1" key="2">
    <citation type="submission" date="2023-05" db="EMBL/GenBank/DDBJ databases">
        <authorList>
            <consortium name="Lawrence Berkeley National Laboratory"/>
            <person name="Steindorff A."/>
            <person name="Hensen N."/>
            <person name="Bonometti L."/>
            <person name="Westerberg I."/>
            <person name="Brannstrom I.O."/>
            <person name="Guillou S."/>
            <person name="Cros-Aarteil S."/>
            <person name="Calhoun S."/>
            <person name="Haridas S."/>
            <person name="Kuo A."/>
            <person name="Mondo S."/>
            <person name="Pangilinan J."/>
            <person name="Riley R."/>
            <person name="Labutti K."/>
            <person name="Andreopoulos B."/>
            <person name="Lipzen A."/>
            <person name="Chen C."/>
            <person name="Yanf M."/>
            <person name="Daum C."/>
            <person name="Ng V."/>
            <person name="Clum A."/>
            <person name="Ohm R."/>
            <person name="Martin F."/>
            <person name="Silar P."/>
            <person name="Natvig D."/>
            <person name="Lalanne C."/>
            <person name="Gautier V."/>
            <person name="Ament-Velasquez S.L."/>
            <person name="Kruys A."/>
            <person name="Hutchinson M.I."/>
            <person name="Powell A.J."/>
            <person name="Barry K."/>
            <person name="Miller A.N."/>
            <person name="Grigoriev I.V."/>
            <person name="Debuchy R."/>
            <person name="Gladieux P."/>
            <person name="Thoren M.H."/>
            <person name="Johannesson H."/>
        </authorList>
    </citation>
    <scope>NUCLEOTIDE SEQUENCE</scope>
    <source>
        <strain evidence="1">PSN309</strain>
    </source>
</reference>
<dbReference type="AlphaFoldDB" id="A0AAN7ADZ6"/>
<dbReference type="EMBL" id="MU864648">
    <property type="protein sequence ID" value="KAK4182515.1"/>
    <property type="molecule type" value="Genomic_DNA"/>
</dbReference>
<protein>
    <submittedName>
        <fullName evidence="1">Uncharacterized protein</fullName>
    </submittedName>
</protein>
<organism evidence="1 2">
    <name type="scientific">Podospora australis</name>
    <dbReference type="NCBI Taxonomy" id="1536484"/>
    <lineage>
        <taxon>Eukaryota</taxon>
        <taxon>Fungi</taxon>
        <taxon>Dikarya</taxon>
        <taxon>Ascomycota</taxon>
        <taxon>Pezizomycotina</taxon>
        <taxon>Sordariomycetes</taxon>
        <taxon>Sordariomycetidae</taxon>
        <taxon>Sordariales</taxon>
        <taxon>Podosporaceae</taxon>
        <taxon>Podospora</taxon>
    </lineage>
</organism>
<reference evidence="1" key="1">
    <citation type="journal article" date="2023" name="Mol. Phylogenet. Evol.">
        <title>Genome-scale phylogeny and comparative genomics of the fungal order Sordariales.</title>
        <authorList>
            <person name="Hensen N."/>
            <person name="Bonometti L."/>
            <person name="Westerberg I."/>
            <person name="Brannstrom I.O."/>
            <person name="Guillou S."/>
            <person name="Cros-Aarteil S."/>
            <person name="Calhoun S."/>
            <person name="Haridas S."/>
            <person name="Kuo A."/>
            <person name="Mondo S."/>
            <person name="Pangilinan J."/>
            <person name="Riley R."/>
            <person name="LaButti K."/>
            <person name="Andreopoulos B."/>
            <person name="Lipzen A."/>
            <person name="Chen C."/>
            <person name="Yan M."/>
            <person name="Daum C."/>
            <person name="Ng V."/>
            <person name="Clum A."/>
            <person name="Steindorff A."/>
            <person name="Ohm R.A."/>
            <person name="Martin F."/>
            <person name="Silar P."/>
            <person name="Natvig D.O."/>
            <person name="Lalanne C."/>
            <person name="Gautier V."/>
            <person name="Ament-Velasquez S.L."/>
            <person name="Kruys A."/>
            <person name="Hutchinson M.I."/>
            <person name="Powell A.J."/>
            <person name="Barry K."/>
            <person name="Miller A.N."/>
            <person name="Grigoriev I.V."/>
            <person name="Debuchy R."/>
            <person name="Gladieux P."/>
            <person name="Hiltunen Thoren M."/>
            <person name="Johannesson H."/>
        </authorList>
    </citation>
    <scope>NUCLEOTIDE SEQUENCE</scope>
    <source>
        <strain evidence="1">PSN309</strain>
    </source>
</reference>
<dbReference type="Proteomes" id="UP001302126">
    <property type="component" value="Unassembled WGS sequence"/>
</dbReference>